<dbReference type="Gene3D" id="3.30.530.20">
    <property type="match status" value="1"/>
</dbReference>
<dbReference type="InterPro" id="IPR019587">
    <property type="entry name" value="Polyketide_cyclase/dehydratase"/>
</dbReference>
<dbReference type="OrthoDB" id="9807923at2"/>
<dbReference type="CDD" id="cd07818">
    <property type="entry name" value="SRPBCC_1"/>
    <property type="match status" value="1"/>
</dbReference>
<organism evidence="1 2">
    <name type="scientific">Solitalea koreensis</name>
    <dbReference type="NCBI Taxonomy" id="543615"/>
    <lineage>
        <taxon>Bacteria</taxon>
        <taxon>Pseudomonadati</taxon>
        <taxon>Bacteroidota</taxon>
        <taxon>Sphingobacteriia</taxon>
        <taxon>Sphingobacteriales</taxon>
        <taxon>Sphingobacteriaceae</taxon>
        <taxon>Solitalea</taxon>
    </lineage>
</organism>
<reference evidence="1 2" key="1">
    <citation type="submission" date="2017-05" db="EMBL/GenBank/DDBJ databases">
        <authorList>
            <person name="Varghese N."/>
            <person name="Submissions S."/>
        </authorList>
    </citation>
    <scope>NUCLEOTIDE SEQUENCE [LARGE SCALE GENOMIC DNA]</scope>
    <source>
        <strain evidence="1 2">DSM 21342</strain>
    </source>
</reference>
<keyword evidence="2" id="KW-1185">Reference proteome</keyword>
<sequence>MKILKKTLLAFIALLFLLVIISFFLPSAYKVQRSTIIKAPVDQVFAQFNDLNSWLKWNAFDDDFKDIKYTTSNPSSGAGATQSWLSKKMNGSMTITESIPNKLVKLTLLFEGFNDPLLGEVQFDEVPEGTKVTWTDEGNMGNNPMYKIMGLFMDSMMGKNMEKSFLNVKGICEK</sequence>
<dbReference type="EMBL" id="FXSZ01000002">
    <property type="protein sequence ID" value="SMO44155.1"/>
    <property type="molecule type" value="Genomic_DNA"/>
</dbReference>
<proteinExistence type="predicted"/>
<dbReference type="Proteomes" id="UP000315971">
    <property type="component" value="Unassembled WGS sequence"/>
</dbReference>
<dbReference type="RefSeq" id="WP_142601460.1">
    <property type="nucleotide sequence ID" value="NZ_FXSZ01000002.1"/>
</dbReference>
<dbReference type="SUPFAM" id="SSF55961">
    <property type="entry name" value="Bet v1-like"/>
    <property type="match status" value="1"/>
</dbReference>
<gene>
    <name evidence="1" type="ORF">SAMN06265350_10244</name>
</gene>
<protein>
    <submittedName>
        <fullName evidence="1">Polyketide cyclase / dehydrase and lipid transport</fullName>
    </submittedName>
</protein>
<dbReference type="Pfam" id="PF10604">
    <property type="entry name" value="Polyketide_cyc2"/>
    <property type="match status" value="1"/>
</dbReference>
<dbReference type="InterPro" id="IPR023393">
    <property type="entry name" value="START-like_dom_sf"/>
</dbReference>
<accession>A0A521BAQ7</accession>
<evidence type="ECO:0000313" key="2">
    <source>
        <dbReference type="Proteomes" id="UP000315971"/>
    </source>
</evidence>
<name>A0A521BAQ7_9SPHI</name>
<evidence type="ECO:0000313" key="1">
    <source>
        <dbReference type="EMBL" id="SMO44155.1"/>
    </source>
</evidence>
<dbReference type="AlphaFoldDB" id="A0A521BAQ7"/>